<protein>
    <submittedName>
        <fullName evidence="1">Uncharacterized protein</fullName>
    </submittedName>
</protein>
<accession>A0ABP4YBY2</accession>
<dbReference type="Proteomes" id="UP001500218">
    <property type="component" value="Unassembled WGS sequence"/>
</dbReference>
<name>A0ABP4YBY2_9ACTN</name>
<dbReference type="EMBL" id="BAAALT010000076">
    <property type="protein sequence ID" value="GAA1804669.1"/>
    <property type="molecule type" value="Genomic_DNA"/>
</dbReference>
<comment type="caution">
    <text evidence="1">The sequence shown here is derived from an EMBL/GenBank/DDBJ whole genome shotgun (WGS) entry which is preliminary data.</text>
</comment>
<evidence type="ECO:0000313" key="1">
    <source>
        <dbReference type="EMBL" id="GAA1804669.1"/>
    </source>
</evidence>
<reference evidence="2" key="1">
    <citation type="journal article" date="2019" name="Int. J. Syst. Evol. Microbiol.">
        <title>The Global Catalogue of Microorganisms (GCM) 10K type strain sequencing project: providing services to taxonomists for standard genome sequencing and annotation.</title>
        <authorList>
            <consortium name="The Broad Institute Genomics Platform"/>
            <consortium name="The Broad Institute Genome Sequencing Center for Infectious Disease"/>
            <person name="Wu L."/>
            <person name="Ma J."/>
        </authorList>
    </citation>
    <scope>NUCLEOTIDE SEQUENCE [LARGE SCALE GENOMIC DNA]</scope>
    <source>
        <strain evidence="2">JCM 13250</strain>
    </source>
</reference>
<organism evidence="1 2">
    <name type="scientific">Luedemannella flava</name>
    <dbReference type="NCBI Taxonomy" id="349316"/>
    <lineage>
        <taxon>Bacteria</taxon>
        <taxon>Bacillati</taxon>
        <taxon>Actinomycetota</taxon>
        <taxon>Actinomycetes</taxon>
        <taxon>Micromonosporales</taxon>
        <taxon>Micromonosporaceae</taxon>
        <taxon>Luedemannella</taxon>
    </lineage>
</organism>
<sequence length="233" mass="25294">MSPSGIVPVDPAELCGAWSRSLLVLPDGSRDDTTSVTWLQGRSYYVDLRQPAGRPNFADPPDGAVPEAGWLAGQQGFAGRLDHDGTWFTWEHLIDLAVGPQPADAGALAWAGDILVETGRDEPYREHWHRTCPADPVEAAAARLRDVRTGRDAVLVRVRDQFGYAHGRSPAARAAGRFDAEIALGVVTATAWRIERSSLPWRQGQLLAIAHDWAVVDVEGDAQLLRGKGLTYA</sequence>
<keyword evidence="2" id="KW-1185">Reference proteome</keyword>
<proteinExistence type="predicted"/>
<gene>
    <name evidence="1" type="ORF">GCM10009682_27900</name>
</gene>
<evidence type="ECO:0000313" key="2">
    <source>
        <dbReference type="Proteomes" id="UP001500218"/>
    </source>
</evidence>